<evidence type="ECO:0000313" key="3">
    <source>
        <dbReference type="Proteomes" id="UP000248925"/>
    </source>
</evidence>
<evidence type="ECO:0000313" key="2">
    <source>
        <dbReference type="EMBL" id="PZM12941.1"/>
    </source>
</evidence>
<dbReference type="CDD" id="cd07996">
    <property type="entry name" value="WGR_MMR_like"/>
    <property type="match status" value="1"/>
</dbReference>
<dbReference type="Pfam" id="PF05406">
    <property type="entry name" value="WGR"/>
    <property type="match status" value="1"/>
</dbReference>
<keyword evidence="3" id="KW-1185">Reference proteome</keyword>
<name>A0A2W4CJS2_9HYPH</name>
<dbReference type="Gene3D" id="2.20.140.10">
    <property type="entry name" value="WGR domain"/>
    <property type="match status" value="1"/>
</dbReference>
<dbReference type="SMART" id="SM00773">
    <property type="entry name" value="WGR"/>
    <property type="match status" value="1"/>
</dbReference>
<dbReference type="InterPro" id="IPR036930">
    <property type="entry name" value="WGR_dom_sf"/>
</dbReference>
<organism evidence="2 3">
    <name type="scientific">Rhizobium tubonense</name>
    <dbReference type="NCBI Taxonomy" id="484088"/>
    <lineage>
        <taxon>Bacteria</taxon>
        <taxon>Pseudomonadati</taxon>
        <taxon>Pseudomonadota</taxon>
        <taxon>Alphaproteobacteria</taxon>
        <taxon>Hyphomicrobiales</taxon>
        <taxon>Rhizobiaceae</taxon>
        <taxon>Rhizobium/Agrobacterium group</taxon>
        <taxon>Rhizobium</taxon>
    </lineage>
</organism>
<proteinExistence type="predicted"/>
<reference evidence="2 3" key="1">
    <citation type="journal article" date="2018" name="Sci. Rep.">
        <title>Rhizobium tumorigenes sp. nov., a novel plant tumorigenic bacterium isolated from cane gall tumors on thornless blackberry.</title>
        <authorList>
            <person name="Kuzmanovi N."/>
            <person name="Smalla K."/>
            <person name="Gronow S."/>
            <person name="PuBawska J."/>
        </authorList>
    </citation>
    <scope>NUCLEOTIDE SEQUENCE [LARGE SCALE GENOMIC DNA]</scope>
    <source>
        <strain evidence="2 3">CCBAU 85046</strain>
    </source>
</reference>
<dbReference type="SUPFAM" id="SSF142921">
    <property type="entry name" value="WGR domain-like"/>
    <property type="match status" value="1"/>
</dbReference>
<dbReference type="InterPro" id="IPR049809">
    <property type="entry name" value="YehF/YfeS-like_WGR"/>
</dbReference>
<sequence>MLVQPYQLYIERTDPARNMARYYALAIEPTLFGTLCLSRRWGRIGSSGQSIEHHFDEEREAVAMFLDLLRTKRARGYKTVPQ</sequence>
<dbReference type="AlphaFoldDB" id="A0A2W4CJS2"/>
<gene>
    <name evidence="2" type="ORF">CPY51_15525</name>
</gene>
<dbReference type="OrthoDB" id="5801306at2"/>
<dbReference type="Proteomes" id="UP000248925">
    <property type="component" value="Unassembled WGS sequence"/>
</dbReference>
<protein>
    <submittedName>
        <fullName evidence="2">WGR domain-containing protein</fullName>
    </submittedName>
</protein>
<accession>A0A2W4CJS2</accession>
<dbReference type="InterPro" id="IPR008893">
    <property type="entry name" value="WGR_domain"/>
</dbReference>
<feature type="domain" description="WGR" evidence="1">
    <location>
        <begin position="1"/>
        <end position="82"/>
    </location>
</feature>
<evidence type="ECO:0000259" key="1">
    <source>
        <dbReference type="PROSITE" id="PS51977"/>
    </source>
</evidence>
<dbReference type="EMBL" id="PCDP01000036">
    <property type="protein sequence ID" value="PZM12941.1"/>
    <property type="molecule type" value="Genomic_DNA"/>
</dbReference>
<comment type="caution">
    <text evidence="2">The sequence shown here is derived from an EMBL/GenBank/DDBJ whole genome shotgun (WGS) entry which is preliminary data.</text>
</comment>
<dbReference type="PROSITE" id="PS51977">
    <property type="entry name" value="WGR"/>
    <property type="match status" value="1"/>
</dbReference>
<dbReference type="RefSeq" id="WP_111161136.1">
    <property type="nucleotide sequence ID" value="NZ_PCDP01000036.1"/>
</dbReference>